<dbReference type="InterPro" id="IPR046521">
    <property type="entry name" value="DUF6698"/>
</dbReference>
<evidence type="ECO:0000256" key="1">
    <source>
        <dbReference type="SAM" id="MobiDB-lite"/>
    </source>
</evidence>
<proteinExistence type="predicted"/>
<evidence type="ECO:0000313" key="3">
    <source>
        <dbReference type="Proteomes" id="UP000053558"/>
    </source>
</evidence>
<dbReference type="KEGG" id="cput:CONPUDRAFT_148212"/>
<feature type="compositionally biased region" description="Polar residues" evidence="1">
    <location>
        <begin position="487"/>
        <end position="497"/>
    </location>
</feature>
<feature type="compositionally biased region" description="Low complexity" evidence="1">
    <location>
        <begin position="522"/>
        <end position="533"/>
    </location>
</feature>
<dbReference type="GeneID" id="19202467"/>
<name>A0A5M3N4B5_CONPW</name>
<organism evidence="2 3">
    <name type="scientific">Coniophora puteana (strain RWD-64-598)</name>
    <name type="common">Brown rot fungus</name>
    <dbReference type="NCBI Taxonomy" id="741705"/>
    <lineage>
        <taxon>Eukaryota</taxon>
        <taxon>Fungi</taxon>
        <taxon>Dikarya</taxon>
        <taxon>Basidiomycota</taxon>
        <taxon>Agaricomycotina</taxon>
        <taxon>Agaricomycetes</taxon>
        <taxon>Agaricomycetidae</taxon>
        <taxon>Boletales</taxon>
        <taxon>Coniophorineae</taxon>
        <taxon>Coniophoraceae</taxon>
        <taxon>Coniophora</taxon>
    </lineage>
</organism>
<evidence type="ECO:0000313" key="2">
    <source>
        <dbReference type="EMBL" id="EIW86097.1"/>
    </source>
</evidence>
<comment type="caution">
    <text evidence="2">The sequence shown here is derived from an EMBL/GenBank/DDBJ whole genome shotgun (WGS) entry which is preliminary data.</text>
</comment>
<dbReference type="Proteomes" id="UP000053558">
    <property type="component" value="Unassembled WGS sequence"/>
</dbReference>
<feature type="compositionally biased region" description="Basic and acidic residues" evidence="1">
    <location>
        <begin position="511"/>
        <end position="521"/>
    </location>
</feature>
<dbReference type="EMBL" id="JH711573">
    <property type="protein sequence ID" value="EIW86097.1"/>
    <property type="molecule type" value="Genomic_DNA"/>
</dbReference>
<sequence length="635" mass="69620">MPRRARSKSQVRGCARARSAEPSPSPSPERPPAKKTRTHRGSSSSSRIPPSSPPPSNSSGQSGQSAKEKAPGAPRVESASFKKQCDRVANFITRTAGLYSEIDDVLQIAIWRALDGKASAFGTTLPHSLKKKMHHMSEGKLLWHDKVFDFIESSAPAVLDLLKTTGMSDELEKCIKKICNQVSVTRSMDFNPIKDIIGQYAAINHQRPLDPYVGKGVPRDKWGFNHVQLGKLLCPIEHLPKYLKDSDRTRAKLKAGDLSLRSLPSFVFESSGEPGMHSDGGYDKDDVARGMFKGFLLVRVGKHIMVAPKAALKEDPLPLSCRSKGSIMDTPCIIAEHLPYLTLAGRSAMSTQQWGATADGGYVWEKEYNRMLALVWDPLHEEEIADALRYLNLKIFGHEKGAVNDSSDDNNDDDEKNNEDSFYVRLREQAKAKQAARERAQTGLRARTADITLQANADHAAAGDLFDAAMNEQVTGNEETETHEPSQTHGRPPSSTESRARDSSPNDNDNTPDRRSHEHRSQAPPSTSSSLSARDGRRVPRPADTNTKLVVNEEDVNAASRLRVRERTQKSYASGGGRTSTRSRPSHPVSAANISFNDKHVSEAELSENEQVLPPKASRSKNTSSGGGSGKVNPQ</sequence>
<protein>
    <submittedName>
        <fullName evidence="2">Uncharacterized protein</fullName>
    </submittedName>
</protein>
<feature type="compositionally biased region" description="Gly residues" evidence="1">
    <location>
        <begin position="625"/>
        <end position="635"/>
    </location>
</feature>
<dbReference type="RefSeq" id="XP_007763031.1">
    <property type="nucleotide sequence ID" value="XM_007764841.1"/>
</dbReference>
<accession>A0A5M3N4B5</accession>
<reference evidence="3" key="1">
    <citation type="journal article" date="2012" name="Science">
        <title>The Paleozoic origin of enzymatic lignin decomposition reconstructed from 31 fungal genomes.</title>
        <authorList>
            <person name="Floudas D."/>
            <person name="Binder M."/>
            <person name="Riley R."/>
            <person name="Barry K."/>
            <person name="Blanchette R.A."/>
            <person name="Henrissat B."/>
            <person name="Martinez A.T."/>
            <person name="Otillar R."/>
            <person name="Spatafora J.W."/>
            <person name="Yadav J.S."/>
            <person name="Aerts A."/>
            <person name="Benoit I."/>
            <person name="Boyd A."/>
            <person name="Carlson A."/>
            <person name="Copeland A."/>
            <person name="Coutinho P.M."/>
            <person name="de Vries R.P."/>
            <person name="Ferreira P."/>
            <person name="Findley K."/>
            <person name="Foster B."/>
            <person name="Gaskell J."/>
            <person name="Glotzer D."/>
            <person name="Gorecki P."/>
            <person name="Heitman J."/>
            <person name="Hesse C."/>
            <person name="Hori C."/>
            <person name="Igarashi K."/>
            <person name="Jurgens J.A."/>
            <person name="Kallen N."/>
            <person name="Kersten P."/>
            <person name="Kohler A."/>
            <person name="Kuees U."/>
            <person name="Kumar T.K.A."/>
            <person name="Kuo A."/>
            <person name="LaButti K."/>
            <person name="Larrondo L.F."/>
            <person name="Lindquist E."/>
            <person name="Ling A."/>
            <person name="Lombard V."/>
            <person name="Lucas S."/>
            <person name="Lundell T."/>
            <person name="Martin R."/>
            <person name="McLaughlin D.J."/>
            <person name="Morgenstern I."/>
            <person name="Morin E."/>
            <person name="Murat C."/>
            <person name="Nagy L.G."/>
            <person name="Nolan M."/>
            <person name="Ohm R.A."/>
            <person name="Patyshakuliyeva A."/>
            <person name="Rokas A."/>
            <person name="Ruiz-Duenas F.J."/>
            <person name="Sabat G."/>
            <person name="Salamov A."/>
            <person name="Samejima M."/>
            <person name="Schmutz J."/>
            <person name="Slot J.C."/>
            <person name="St John F."/>
            <person name="Stenlid J."/>
            <person name="Sun H."/>
            <person name="Sun S."/>
            <person name="Syed K."/>
            <person name="Tsang A."/>
            <person name="Wiebenga A."/>
            <person name="Young D."/>
            <person name="Pisabarro A."/>
            <person name="Eastwood D.C."/>
            <person name="Martin F."/>
            <person name="Cullen D."/>
            <person name="Grigoriev I.V."/>
            <person name="Hibbett D.S."/>
        </authorList>
    </citation>
    <scope>NUCLEOTIDE SEQUENCE [LARGE SCALE GENOMIC DNA]</scope>
    <source>
        <strain evidence="3">RWD-64-598 SS2</strain>
    </source>
</reference>
<dbReference type="OMA" id="CECCVIE"/>
<feature type="region of interest" description="Disordered" evidence="1">
    <location>
        <begin position="1"/>
        <end position="80"/>
    </location>
</feature>
<feature type="region of interest" description="Disordered" evidence="1">
    <location>
        <begin position="475"/>
        <end position="635"/>
    </location>
</feature>
<keyword evidence="3" id="KW-1185">Reference proteome</keyword>
<dbReference type="OrthoDB" id="3220614at2759"/>
<dbReference type="AlphaFoldDB" id="A0A5M3N4B5"/>
<gene>
    <name evidence="2" type="ORF">CONPUDRAFT_148212</name>
</gene>
<dbReference type="Pfam" id="PF20414">
    <property type="entry name" value="DUF6698"/>
    <property type="match status" value="1"/>
</dbReference>